<reference evidence="1" key="1">
    <citation type="submission" date="2014-11" db="EMBL/GenBank/DDBJ databases">
        <authorList>
            <person name="Amaro Gonzalez C."/>
        </authorList>
    </citation>
    <scope>NUCLEOTIDE SEQUENCE</scope>
</reference>
<proteinExistence type="predicted"/>
<protein>
    <submittedName>
        <fullName evidence="1">Uncharacterized protein</fullName>
    </submittedName>
</protein>
<accession>A0A0E9Q8C9</accession>
<sequence>MVKSFKSWQSSQ</sequence>
<reference evidence="1" key="2">
    <citation type="journal article" date="2015" name="Fish Shellfish Immunol.">
        <title>Early steps in the European eel (Anguilla anguilla)-Vibrio vulnificus interaction in the gills: Role of the RtxA13 toxin.</title>
        <authorList>
            <person name="Callol A."/>
            <person name="Pajuelo D."/>
            <person name="Ebbesson L."/>
            <person name="Teles M."/>
            <person name="MacKenzie S."/>
            <person name="Amaro C."/>
        </authorList>
    </citation>
    <scope>NUCLEOTIDE SEQUENCE</scope>
</reference>
<organism evidence="1">
    <name type="scientific">Anguilla anguilla</name>
    <name type="common">European freshwater eel</name>
    <name type="synonym">Muraena anguilla</name>
    <dbReference type="NCBI Taxonomy" id="7936"/>
    <lineage>
        <taxon>Eukaryota</taxon>
        <taxon>Metazoa</taxon>
        <taxon>Chordata</taxon>
        <taxon>Craniata</taxon>
        <taxon>Vertebrata</taxon>
        <taxon>Euteleostomi</taxon>
        <taxon>Actinopterygii</taxon>
        <taxon>Neopterygii</taxon>
        <taxon>Teleostei</taxon>
        <taxon>Anguilliformes</taxon>
        <taxon>Anguillidae</taxon>
        <taxon>Anguilla</taxon>
    </lineage>
</organism>
<name>A0A0E9Q8C9_ANGAN</name>
<evidence type="ECO:0000313" key="1">
    <source>
        <dbReference type="EMBL" id="JAH12605.1"/>
    </source>
</evidence>
<dbReference type="EMBL" id="GBXM01095972">
    <property type="protein sequence ID" value="JAH12605.1"/>
    <property type="molecule type" value="Transcribed_RNA"/>
</dbReference>